<gene>
    <name evidence="1" type="ORF">CPELLU_LOCUS20651</name>
</gene>
<proteinExistence type="predicted"/>
<reference evidence="1" key="1">
    <citation type="submission" date="2021-06" db="EMBL/GenBank/DDBJ databases">
        <authorList>
            <person name="Kallberg Y."/>
            <person name="Tangrot J."/>
            <person name="Rosling A."/>
        </authorList>
    </citation>
    <scope>NUCLEOTIDE SEQUENCE</scope>
    <source>
        <strain evidence="1">FL966</strain>
    </source>
</reference>
<keyword evidence="2" id="KW-1185">Reference proteome</keyword>
<comment type="caution">
    <text evidence="1">The sequence shown here is derived from an EMBL/GenBank/DDBJ whole genome shotgun (WGS) entry which is preliminary data.</text>
</comment>
<dbReference type="GO" id="GO:0004842">
    <property type="term" value="F:ubiquitin-protein transferase activity"/>
    <property type="evidence" value="ECO:0007669"/>
    <property type="project" value="InterPro"/>
</dbReference>
<evidence type="ECO:0000313" key="2">
    <source>
        <dbReference type="Proteomes" id="UP000789759"/>
    </source>
</evidence>
<feature type="non-terminal residue" evidence="1">
    <location>
        <position position="317"/>
    </location>
</feature>
<dbReference type="EMBL" id="CAJVQA010064746">
    <property type="protein sequence ID" value="CAG8830781.1"/>
    <property type="molecule type" value="Genomic_DNA"/>
</dbReference>
<sequence>YANPMLYVHKNFRCILVLDEKKLATADPPLLNRFEKQRITIDDTLTENHQKIVKILRTWTQQMVSSVGTGNINAARTSFTQKDLFIGFDENETLQSLVIDIMTKFPDDNEEAIVKRCKAALIDIASSDGIIRATKSNVDPGEINLWNNVYFRNVTDEHIPRQNHDCLSTFFGHLAFEDTEITRFIINTFSNINTDVSECLKDFFKCQVDKLSTFKTEAQLQNRIKRFWEESDELMLVLQCDVTTVNDGCIKLAKFIIEQFQNEFLRKNPNKTKYVCIILHIQRDQNYMSSFNFMCGWKQVTIETLTPQEKHLSTILN</sequence>
<dbReference type="GO" id="GO:0016887">
    <property type="term" value="F:ATP hydrolysis activity"/>
    <property type="evidence" value="ECO:0007669"/>
    <property type="project" value="InterPro"/>
</dbReference>
<evidence type="ECO:0000313" key="1">
    <source>
        <dbReference type="EMBL" id="CAG8830781.1"/>
    </source>
</evidence>
<dbReference type="PANTHER" id="PTHR22605:SF1">
    <property type="entry name" value="RZ-TYPE DOMAIN-CONTAINING PROTEIN"/>
    <property type="match status" value="1"/>
</dbReference>
<feature type="non-terminal residue" evidence="1">
    <location>
        <position position="1"/>
    </location>
</feature>
<dbReference type="OrthoDB" id="2440927at2759"/>
<dbReference type="InterPro" id="IPR031248">
    <property type="entry name" value="RNF213"/>
</dbReference>
<organism evidence="1 2">
    <name type="scientific">Cetraspora pellucida</name>
    <dbReference type="NCBI Taxonomy" id="1433469"/>
    <lineage>
        <taxon>Eukaryota</taxon>
        <taxon>Fungi</taxon>
        <taxon>Fungi incertae sedis</taxon>
        <taxon>Mucoromycota</taxon>
        <taxon>Glomeromycotina</taxon>
        <taxon>Glomeromycetes</taxon>
        <taxon>Diversisporales</taxon>
        <taxon>Gigasporaceae</taxon>
        <taxon>Cetraspora</taxon>
    </lineage>
</organism>
<name>A0A9N9KHQ5_9GLOM</name>
<accession>A0A9N9KHQ5</accession>
<protein>
    <submittedName>
        <fullName evidence="1">14216_t:CDS:1</fullName>
    </submittedName>
</protein>
<dbReference type="Proteomes" id="UP000789759">
    <property type="component" value="Unassembled WGS sequence"/>
</dbReference>
<dbReference type="AlphaFoldDB" id="A0A9N9KHQ5"/>
<dbReference type="PANTHER" id="PTHR22605">
    <property type="entry name" value="RZ-TYPE DOMAIN-CONTAINING PROTEIN"/>
    <property type="match status" value="1"/>
</dbReference>